<evidence type="ECO:0000313" key="6">
    <source>
        <dbReference type="EnsemblMetazoa" id="CJA13648.1"/>
    </source>
</evidence>
<dbReference type="EnsemblMetazoa" id="CJA13648.1">
    <property type="protein sequence ID" value="CJA13648.1"/>
    <property type="gene ID" value="WBGene00132852"/>
</dbReference>
<dbReference type="GO" id="GO:0004181">
    <property type="term" value="F:metallocarboxypeptidase activity"/>
    <property type="evidence" value="ECO:0007669"/>
    <property type="project" value="InterPro"/>
</dbReference>
<dbReference type="GO" id="GO:0006508">
    <property type="term" value="P:proteolysis"/>
    <property type="evidence" value="ECO:0007669"/>
    <property type="project" value="InterPro"/>
</dbReference>
<dbReference type="AlphaFoldDB" id="A0A8R1DWQ7"/>
<reference evidence="6" key="2">
    <citation type="submission" date="2022-06" db="UniProtKB">
        <authorList>
            <consortium name="EnsemblMetazoa"/>
        </authorList>
    </citation>
    <scope>IDENTIFICATION</scope>
    <source>
        <strain evidence="6">DF5081</strain>
    </source>
</reference>
<dbReference type="PANTHER" id="PTHR12756:SF11">
    <property type="entry name" value="CYTOSOLIC CARBOXYPEPTIDASE 1"/>
    <property type="match status" value="1"/>
</dbReference>
<dbReference type="Gene3D" id="3.40.630.10">
    <property type="entry name" value="Zn peptidases"/>
    <property type="match status" value="1"/>
</dbReference>
<organism evidence="6 7">
    <name type="scientific">Caenorhabditis japonica</name>
    <dbReference type="NCBI Taxonomy" id="281687"/>
    <lineage>
        <taxon>Eukaryota</taxon>
        <taxon>Metazoa</taxon>
        <taxon>Ecdysozoa</taxon>
        <taxon>Nematoda</taxon>
        <taxon>Chromadorea</taxon>
        <taxon>Rhabditida</taxon>
        <taxon>Rhabditina</taxon>
        <taxon>Rhabditomorpha</taxon>
        <taxon>Rhabditoidea</taxon>
        <taxon>Rhabditidae</taxon>
        <taxon>Peloderinae</taxon>
        <taxon>Caenorhabditis</taxon>
    </lineage>
</organism>
<dbReference type="Gene3D" id="2.60.40.3120">
    <property type="match status" value="1"/>
</dbReference>
<keyword evidence="7" id="KW-1185">Reference proteome</keyword>
<dbReference type="GO" id="GO:0008270">
    <property type="term" value="F:zinc ion binding"/>
    <property type="evidence" value="ECO:0007669"/>
    <property type="project" value="InterPro"/>
</dbReference>
<dbReference type="InterPro" id="IPR040626">
    <property type="entry name" value="Pepdidase_M14_N"/>
</dbReference>
<proteinExistence type="inferred from homology"/>
<evidence type="ECO:0000259" key="5">
    <source>
        <dbReference type="PROSITE" id="PS52035"/>
    </source>
</evidence>
<reference evidence="7" key="1">
    <citation type="submission" date="2010-08" db="EMBL/GenBank/DDBJ databases">
        <authorList>
            <consortium name="Caenorhabditis japonica Sequencing Consortium"/>
            <person name="Wilson R.K."/>
        </authorList>
    </citation>
    <scope>NUCLEOTIDE SEQUENCE [LARGE SCALE GENOMIC DNA]</scope>
    <source>
        <strain evidence="7">DF5081</strain>
    </source>
</reference>
<dbReference type="Proteomes" id="UP000005237">
    <property type="component" value="Unassembled WGS sequence"/>
</dbReference>
<feature type="compositionally biased region" description="Polar residues" evidence="4">
    <location>
        <begin position="400"/>
        <end position="413"/>
    </location>
</feature>
<accession>A0A8R1DWQ7</accession>
<dbReference type="InterPro" id="IPR050821">
    <property type="entry name" value="Cytosolic_carboxypeptidase"/>
</dbReference>
<dbReference type="Pfam" id="PF00246">
    <property type="entry name" value="Peptidase_M14"/>
    <property type="match status" value="1"/>
</dbReference>
<protein>
    <recommendedName>
        <fullName evidence="5">Peptidase M14 domain-containing protein</fullName>
    </recommendedName>
</protein>
<dbReference type="SUPFAM" id="SSF53187">
    <property type="entry name" value="Zn-dependent exopeptidases"/>
    <property type="match status" value="1"/>
</dbReference>
<dbReference type="InterPro" id="IPR000834">
    <property type="entry name" value="Peptidase_M14"/>
</dbReference>
<feature type="active site" description="Proton donor/acceptor" evidence="3">
    <location>
        <position position="977"/>
    </location>
</feature>
<feature type="region of interest" description="Disordered" evidence="4">
    <location>
        <begin position="387"/>
        <end position="463"/>
    </location>
</feature>
<dbReference type="PROSITE" id="PS52035">
    <property type="entry name" value="PEPTIDASE_M14"/>
    <property type="match status" value="1"/>
</dbReference>
<feature type="compositionally biased region" description="Acidic residues" evidence="4">
    <location>
        <begin position="418"/>
        <end position="454"/>
    </location>
</feature>
<comment type="similarity">
    <text evidence="2 3">Belongs to the peptidase M14 family.</text>
</comment>
<comment type="cofactor">
    <cofactor evidence="1">
        <name>Zn(2+)</name>
        <dbReference type="ChEBI" id="CHEBI:29105"/>
    </cofactor>
</comment>
<evidence type="ECO:0000313" key="7">
    <source>
        <dbReference type="Proteomes" id="UP000005237"/>
    </source>
</evidence>
<dbReference type="Pfam" id="PF18027">
    <property type="entry name" value="Pepdidase_M14_N"/>
    <property type="match status" value="1"/>
</dbReference>
<evidence type="ECO:0000256" key="2">
    <source>
        <dbReference type="ARBA" id="ARBA00005988"/>
    </source>
</evidence>
<evidence type="ECO:0000256" key="3">
    <source>
        <dbReference type="PROSITE-ProRule" id="PRU01379"/>
    </source>
</evidence>
<name>A0A8R1DWQ7_CAEJA</name>
<evidence type="ECO:0000256" key="4">
    <source>
        <dbReference type="SAM" id="MobiDB-lite"/>
    </source>
</evidence>
<dbReference type="PANTHER" id="PTHR12756">
    <property type="entry name" value="CYTOSOLIC CARBOXYPEPTIDASE"/>
    <property type="match status" value="1"/>
</dbReference>
<feature type="domain" description="Peptidase M14" evidence="5">
    <location>
        <begin position="730"/>
        <end position="1013"/>
    </location>
</feature>
<sequence>MTTDLTEVAAGKPTWSKLTIDASNFLVEMPQSRGALTLLPLIDREWTEEEKLELIDAFGHKKRTGLVKSGVKSVLTAFEGDRTQADVIWLCRILDLCFSHFSQRNDKKKERHIVKCDAIATLVRITRKRIILTVDCQEESGIDWQLDEILYKLLYEIGLKDSRLSLKVRMGGLIGVLCKFFVRKVGPLPEKFLPFFIKISRSPRNGQAIGRQEGFMQTLMAKIKALDHSDQTSQILLLDKHLQILFFTLKNSAGRTRNQLLRENLCKYMLELLRRHLAASSNSRPTRLLSSLFGTFDKSVSAAHTEVVIGTIAILRLLSNFKKAREELKTLQVLEICSRELKEFWSDEWKSGAKAKIVDSLSALCLRCMSPIPYPLETRRFPIDFPLPISPSPGGPNGRVRNSSSINASFDNGRSSDEDGIDEEDEAFNRDDDEGKDGEMSDDEDGKEDGESEGEGTSLSKCTRLTAQQLSKYAPFFAENEQGTLQPTYSMLYQKDAETWRTSCKNTQSVMPIHHHLPLEMFAIPTQIRERTAKTTNNMKKMIIEEMDKPERSATNQVIYDLDKAAFDGLPGPEVPFPTSGAKLDTSKDLQFDSRFESGNLRMVVQVAPTHYELFLSPDVNQLRDHYQWFFFQVSNMRKSVRYTFEIVNCLKSSSMYSQGMQPVMFSMMETSNGWRRVGENVCYFRNLYVNEIEEKLNAEDKHKKVHYYSIRFSVMFQHTGDICYIAYHYPYTYSFLTSSISLMRKKKLESIYCREDVIGHSLNGNAIKMLTITTPASAAEIAARDVIVLSARVHPGETNASWIMHGVLENLLSRQSNEMHRLRERFVFKIVPMLNPDGVINGSHRCSLAGIDLNRVWRRPNEQLHPEIYAVKAIIQFLCDVTGKKPFAYVDLHGHSKKWDYFVYGNNAAESWRPDDVTEAQVEEDSHLALPRALEQTCPGRFNASECRFNITKDKESSARVNVWRQFGVNTSYTLESTFCGFHKGQNAGFQINTSDLKDIGRDLLHSFLEMH</sequence>
<evidence type="ECO:0000256" key="1">
    <source>
        <dbReference type="ARBA" id="ARBA00001947"/>
    </source>
</evidence>